<protein>
    <submittedName>
        <fullName evidence="2">Uncharacterized protein</fullName>
    </submittedName>
</protein>
<evidence type="ECO:0000313" key="2">
    <source>
        <dbReference type="EMBL" id="RPA99518.1"/>
    </source>
</evidence>
<evidence type="ECO:0000313" key="3">
    <source>
        <dbReference type="Proteomes" id="UP000276215"/>
    </source>
</evidence>
<feature type="transmembrane region" description="Helical" evidence="1">
    <location>
        <begin position="42"/>
        <end position="63"/>
    </location>
</feature>
<organism evidence="2 3">
    <name type="scientific">Choiromyces venosus 120613-1</name>
    <dbReference type="NCBI Taxonomy" id="1336337"/>
    <lineage>
        <taxon>Eukaryota</taxon>
        <taxon>Fungi</taxon>
        <taxon>Dikarya</taxon>
        <taxon>Ascomycota</taxon>
        <taxon>Pezizomycotina</taxon>
        <taxon>Pezizomycetes</taxon>
        <taxon>Pezizales</taxon>
        <taxon>Tuberaceae</taxon>
        <taxon>Choiromyces</taxon>
    </lineage>
</organism>
<proteinExistence type="predicted"/>
<evidence type="ECO:0000256" key="1">
    <source>
        <dbReference type="SAM" id="Phobius"/>
    </source>
</evidence>
<gene>
    <name evidence="2" type="ORF">L873DRAFT_1737952</name>
</gene>
<sequence length="69" mass="8233">KKKKKKRHTTLTTKTCWISSFSLHPSLKHFPRLIDRSHCPSSLIVFFFIHLCNNFFLTFPSFFCCHTPF</sequence>
<keyword evidence="1" id="KW-1133">Transmembrane helix</keyword>
<name>A0A3N4JR85_9PEZI</name>
<keyword evidence="1" id="KW-0472">Membrane</keyword>
<dbReference type="AlphaFoldDB" id="A0A3N4JR85"/>
<feature type="non-terminal residue" evidence="2">
    <location>
        <position position="1"/>
    </location>
</feature>
<reference evidence="2 3" key="1">
    <citation type="journal article" date="2018" name="Nat. Ecol. Evol.">
        <title>Pezizomycetes genomes reveal the molecular basis of ectomycorrhizal truffle lifestyle.</title>
        <authorList>
            <person name="Murat C."/>
            <person name="Payen T."/>
            <person name="Noel B."/>
            <person name="Kuo A."/>
            <person name="Morin E."/>
            <person name="Chen J."/>
            <person name="Kohler A."/>
            <person name="Krizsan K."/>
            <person name="Balestrini R."/>
            <person name="Da Silva C."/>
            <person name="Montanini B."/>
            <person name="Hainaut M."/>
            <person name="Levati E."/>
            <person name="Barry K.W."/>
            <person name="Belfiori B."/>
            <person name="Cichocki N."/>
            <person name="Clum A."/>
            <person name="Dockter R.B."/>
            <person name="Fauchery L."/>
            <person name="Guy J."/>
            <person name="Iotti M."/>
            <person name="Le Tacon F."/>
            <person name="Lindquist E.A."/>
            <person name="Lipzen A."/>
            <person name="Malagnac F."/>
            <person name="Mello A."/>
            <person name="Molinier V."/>
            <person name="Miyauchi S."/>
            <person name="Poulain J."/>
            <person name="Riccioni C."/>
            <person name="Rubini A."/>
            <person name="Sitrit Y."/>
            <person name="Splivallo R."/>
            <person name="Traeger S."/>
            <person name="Wang M."/>
            <person name="Zifcakova L."/>
            <person name="Wipf D."/>
            <person name="Zambonelli A."/>
            <person name="Paolocci F."/>
            <person name="Nowrousian M."/>
            <person name="Ottonello S."/>
            <person name="Baldrian P."/>
            <person name="Spatafora J.W."/>
            <person name="Henrissat B."/>
            <person name="Nagy L.G."/>
            <person name="Aury J.M."/>
            <person name="Wincker P."/>
            <person name="Grigoriev I.V."/>
            <person name="Bonfante P."/>
            <person name="Martin F.M."/>
        </authorList>
    </citation>
    <scope>NUCLEOTIDE SEQUENCE [LARGE SCALE GENOMIC DNA]</scope>
    <source>
        <strain evidence="2 3">120613-1</strain>
    </source>
</reference>
<dbReference type="EMBL" id="ML120386">
    <property type="protein sequence ID" value="RPA99518.1"/>
    <property type="molecule type" value="Genomic_DNA"/>
</dbReference>
<accession>A0A3N4JR85</accession>
<keyword evidence="1" id="KW-0812">Transmembrane</keyword>
<keyword evidence="3" id="KW-1185">Reference proteome</keyword>
<dbReference type="Proteomes" id="UP000276215">
    <property type="component" value="Unassembled WGS sequence"/>
</dbReference>